<evidence type="ECO:0000313" key="1">
    <source>
        <dbReference type="EMBL" id="KAH9557418.1"/>
    </source>
</evidence>
<organism evidence="1 2">
    <name type="scientific">Sphagnum magellanicum</name>
    <dbReference type="NCBI Taxonomy" id="128215"/>
    <lineage>
        <taxon>Eukaryota</taxon>
        <taxon>Viridiplantae</taxon>
        <taxon>Streptophyta</taxon>
        <taxon>Embryophyta</taxon>
        <taxon>Bryophyta</taxon>
        <taxon>Sphagnophytina</taxon>
        <taxon>Sphagnopsida</taxon>
        <taxon>Sphagnales</taxon>
        <taxon>Sphagnaceae</taxon>
        <taxon>Sphagnum</taxon>
    </lineage>
</organism>
<sequence>MHLKEGVDLFYEADIGETQSDPEGKSMLQEVIAVMSENLGSSQSLDRETKVSSADERQMPCNYENAGRKSADSKLCIGKVSSKGPITVNFGHKFSKWCRVEEGMNIIVQVKKEAMGKKGHRLTAFPSLAGRFWVLIPRGKSVGVSSKIRGPERSRPRLIAQDLQPLDFRITVRTEAVGHQHEDLEKDLTRLMDSWMEVMDRAAAAALVVDEREQGTVPVLLHREMGQTLTTVRDFFTDKVQRLVVDSHQSYQEVMGYLQNVAPHLTSRVELYSGKVPIFDAFSIETELEKFSNNHVKLPNGGYIVMEETEALVSVDVNGGCGMLGHSTREREAILDINLAAAQQIATEVRLRDIGGIIVVDFIDMDNANDKKLVYEEMRKAIQRDHSKVFISEISEFGLMEMTRKRVRPSVTLTINKPCSSCEGTGYIETTLGKIERAVCRLLADRSKQGQVMEGDKWPHILLQTDPSMFDYLQAWKWKRITQLSNALKVWLTLKVAMELSHGQFQVLEQPRFTSEKYFHESKLLHKSISTSTLGKRAWPKRQRHSSL</sequence>
<comment type="caution">
    <text evidence="1">The sequence shown here is derived from an EMBL/GenBank/DDBJ whole genome shotgun (WGS) entry which is preliminary data.</text>
</comment>
<protein>
    <submittedName>
        <fullName evidence="1">Uncharacterized protein</fullName>
    </submittedName>
</protein>
<dbReference type="EMBL" id="CM038913">
    <property type="protein sequence ID" value="KAH9557418.1"/>
    <property type="molecule type" value="Genomic_DNA"/>
</dbReference>
<accession>A0ACB8HMG5</accession>
<dbReference type="Proteomes" id="UP000828922">
    <property type="component" value="Linkage Group LG07"/>
</dbReference>
<reference evidence="2" key="1">
    <citation type="journal article" date="2022" name="New Phytol.">
        <title>Phylogenomic structure and speciation in an emerging model: the Sphagnum magellanicum complex (Bryophyta).</title>
        <authorList>
            <person name="Shaw A.J."/>
            <person name="Piatkowski B."/>
            <person name="Duffy A.M."/>
            <person name="Aguero B."/>
            <person name="Imwattana K."/>
            <person name="Nieto-Lugilde M."/>
            <person name="Healey A."/>
            <person name="Weston D.J."/>
            <person name="Patel M.N."/>
            <person name="Schmutz J."/>
            <person name="Grimwood J."/>
            <person name="Yavitt J.B."/>
            <person name="Hassel K."/>
            <person name="Stenoien H.K."/>
            <person name="Flatberg K.I."/>
            <person name="Bickford C.P."/>
            <person name="Hicks K.A."/>
        </authorList>
    </citation>
    <scope>NUCLEOTIDE SEQUENCE [LARGE SCALE GENOMIC DNA]</scope>
</reference>
<evidence type="ECO:0000313" key="2">
    <source>
        <dbReference type="Proteomes" id="UP000828922"/>
    </source>
</evidence>
<proteinExistence type="predicted"/>
<gene>
    <name evidence="1" type="ORF">CY35_07G083600</name>
</gene>
<name>A0ACB8HMG5_9BRYO</name>
<keyword evidence="2" id="KW-1185">Reference proteome</keyword>